<comment type="subcellular location">
    <subcellularLocation>
        <location evidence="1">Membrane</location>
        <topology evidence="1">Multi-pass membrane protein</topology>
    </subcellularLocation>
</comment>
<dbReference type="Pfam" id="PF03169">
    <property type="entry name" value="OPT"/>
    <property type="match status" value="1"/>
</dbReference>
<reference evidence="7" key="1">
    <citation type="submission" date="2018-05" db="EMBL/GenBank/DDBJ databases">
        <authorList>
            <person name="Lanie J.A."/>
            <person name="Ng W.-L."/>
            <person name="Kazmierczak K.M."/>
            <person name="Andrzejewski T.M."/>
            <person name="Davidsen T.M."/>
            <person name="Wayne K.J."/>
            <person name="Tettelin H."/>
            <person name="Glass J.I."/>
            <person name="Rusch D."/>
            <person name="Podicherti R."/>
            <person name="Tsui H.-C.T."/>
            <person name="Winkler M.E."/>
        </authorList>
    </citation>
    <scope>NUCLEOTIDE SEQUENCE</scope>
</reference>
<gene>
    <name evidence="7" type="ORF">METZ01_LOCUS341915</name>
</gene>
<feature type="transmembrane region" description="Helical" evidence="6">
    <location>
        <begin position="12"/>
        <end position="30"/>
    </location>
</feature>
<feature type="transmembrane region" description="Helical" evidence="6">
    <location>
        <begin position="113"/>
        <end position="136"/>
    </location>
</feature>
<dbReference type="GO" id="GO:0035673">
    <property type="term" value="F:oligopeptide transmembrane transporter activity"/>
    <property type="evidence" value="ECO:0007669"/>
    <property type="project" value="InterPro"/>
</dbReference>
<name>A0A382QXK3_9ZZZZ</name>
<dbReference type="EMBL" id="UINC01116961">
    <property type="protein sequence ID" value="SVC89061.1"/>
    <property type="molecule type" value="Genomic_DNA"/>
</dbReference>
<organism evidence="7">
    <name type="scientific">marine metagenome</name>
    <dbReference type="NCBI Taxonomy" id="408172"/>
    <lineage>
        <taxon>unclassified sequences</taxon>
        <taxon>metagenomes</taxon>
        <taxon>ecological metagenomes</taxon>
    </lineage>
</organism>
<evidence type="ECO:0000313" key="7">
    <source>
        <dbReference type="EMBL" id="SVC89061.1"/>
    </source>
</evidence>
<evidence type="ECO:0000256" key="1">
    <source>
        <dbReference type="ARBA" id="ARBA00004141"/>
    </source>
</evidence>
<keyword evidence="5 6" id="KW-0472">Membrane</keyword>
<keyword evidence="3 6" id="KW-0812">Transmembrane</keyword>
<evidence type="ECO:0008006" key="8">
    <source>
        <dbReference type="Google" id="ProtNLM"/>
    </source>
</evidence>
<evidence type="ECO:0000256" key="5">
    <source>
        <dbReference type="ARBA" id="ARBA00023136"/>
    </source>
</evidence>
<evidence type="ECO:0000256" key="4">
    <source>
        <dbReference type="ARBA" id="ARBA00022989"/>
    </source>
</evidence>
<keyword evidence="4 6" id="KW-1133">Transmembrane helix</keyword>
<protein>
    <recommendedName>
        <fullName evidence="8">Oligopeptide transporter, OPT family</fullName>
    </recommendedName>
</protein>
<accession>A0A382QXK3</accession>
<sequence>VADGVFTGNLPWNFVYIGGMIAVILIMIDLRQEKNGSDFRVPVLAVAVGIYLPITLTVPIFLGGMINHLGKKAGGSKASEKRGLLMASGLITGEALMGILVAVPIFITGEKYWWPNFSGFELLGSALFIGVIIWLYKSVSKK</sequence>
<feature type="non-terminal residue" evidence="7">
    <location>
        <position position="1"/>
    </location>
</feature>
<dbReference type="GO" id="GO:0016020">
    <property type="term" value="C:membrane"/>
    <property type="evidence" value="ECO:0007669"/>
    <property type="project" value="UniProtKB-SubCell"/>
</dbReference>
<evidence type="ECO:0000256" key="3">
    <source>
        <dbReference type="ARBA" id="ARBA00022692"/>
    </source>
</evidence>
<dbReference type="AlphaFoldDB" id="A0A382QXK3"/>
<evidence type="ECO:0000256" key="6">
    <source>
        <dbReference type="SAM" id="Phobius"/>
    </source>
</evidence>
<feature type="transmembrane region" description="Helical" evidence="6">
    <location>
        <begin position="83"/>
        <end position="107"/>
    </location>
</feature>
<evidence type="ECO:0000256" key="2">
    <source>
        <dbReference type="ARBA" id="ARBA00022448"/>
    </source>
</evidence>
<dbReference type="InterPro" id="IPR004813">
    <property type="entry name" value="OPT"/>
</dbReference>
<proteinExistence type="predicted"/>
<feature type="transmembrane region" description="Helical" evidence="6">
    <location>
        <begin position="42"/>
        <end position="62"/>
    </location>
</feature>
<keyword evidence="2" id="KW-0813">Transport</keyword>